<feature type="domain" description="Dynamin-type G" evidence="14">
    <location>
        <begin position="161"/>
        <end position="410"/>
    </location>
</feature>
<dbReference type="Proteomes" id="UP001321473">
    <property type="component" value="Unassembled WGS sequence"/>
</dbReference>
<evidence type="ECO:0000256" key="6">
    <source>
        <dbReference type="ARBA" id="ARBA00022843"/>
    </source>
</evidence>
<evidence type="ECO:0000256" key="5">
    <source>
        <dbReference type="ARBA" id="ARBA00022801"/>
    </source>
</evidence>
<evidence type="ECO:0000256" key="1">
    <source>
        <dbReference type="ARBA" id="ARBA00004374"/>
    </source>
</evidence>
<sequence length="826" mass="94157">MWYLYVYRPQRCDSHPTYPSSTFFQNGRTLRSDRNWEPRINNILNDPSMRLSCLHPRNAHIHTRAGLSTAQCPAPSGSPPKLTSLPKDTRQLADLTISPLKIFVSAKKRINDVFVGIQGYVEESHAFLEALNSGMESFKTQDCAEVEKFKDKITGIRDVLSRDHMKVVFFGRTSNGKSTVINSMLQDKILPSGLGHTTNCFLQVEGSDSSEAYLLTEDSNEPKNVESVLQLANALNSESLGESTLVRVFWPKDRCSLLRDDVVLVDSPGIDVSPNLDLWIDKHCLDADVFVLVANAESTLMVTEKNFFHKVSERLSKPNIFILNNRWDASASEPEIIEKVRKQHLDRNVSFLVDELRVANRQQAEDRVFFVSAREVLNARLRKQQGLPQHSGVGLAEGFQGRYFEFQDFERKFEECLSKSAVKTKFEQHTQRGQKITNELRAIMDRVYEQASLLKSEKQNQRREQWERLQFTQQQLQLLTEEAKQRIGQLVEQVEQQVAGALSEEIRRLELLVGEFERPFHPDPLVLGVYKRELHAYVERGLGCNLRARLSNTLQMSVESAQKEMIGRMSSLIPSEQQPQMLNVLPRHNFEVLYRLNCESLCCDFQEDLSFHFSFGLVNMIKFFTQYRKADPAVGGSYLNSVPRPQLSTPQTPSNEIKVFAAAPPDYLGIVHKLAVVSPTPQTALGVLTVGGCMVRAIGWKVIAVAVGTYGALYLFERLTWTNRAKERCFKRQYVQHATRKLRLIVDLTSANCSHQVQQELSSTFARLGHVVDEVVNEMDSDIKKLDKEMAKMEEATTNARTLRNKAGYLMSELETFSQQYLQYDQ</sequence>
<dbReference type="InterPro" id="IPR030381">
    <property type="entry name" value="G_DYNAMIN_dom"/>
</dbReference>
<dbReference type="PROSITE" id="PS51718">
    <property type="entry name" value="G_DYNAMIN_2"/>
    <property type="match status" value="1"/>
</dbReference>
<keyword evidence="6" id="KW-0832">Ubl conjugation</keyword>
<dbReference type="InterPro" id="IPR027417">
    <property type="entry name" value="P-loop_NTPase"/>
</dbReference>
<comment type="subcellular location">
    <subcellularLocation>
        <location evidence="1">Mitochondrion outer membrane</location>
        <topology evidence="1">Multi-pass membrane protein</topology>
    </subcellularLocation>
</comment>
<keyword evidence="5" id="KW-0378">Hydrolase</keyword>
<evidence type="ECO:0000313" key="16">
    <source>
        <dbReference type="Proteomes" id="UP001321473"/>
    </source>
</evidence>
<dbReference type="PANTHER" id="PTHR10465:SF3">
    <property type="entry name" value="TRANSMEMBRANE GTPASE MARF-RELATED"/>
    <property type="match status" value="1"/>
</dbReference>
<dbReference type="InterPro" id="IPR045063">
    <property type="entry name" value="Dynamin_N"/>
</dbReference>
<protein>
    <recommendedName>
        <fullName evidence="14">Dynamin-type G domain-containing protein</fullName>
    </recommendedName>
</protein>
<gene>
    <name evidence="15" type="ORF">V5799_019067</name>
</gene>
<dbReference type="GO" id="GO:0005525">
    <property type="term" value="F:GTP binding"/>
    <property type="evidence" value="ECO:0007669"/>
    <property type="project" value="UniProtKB-KW"/>
</dbReference>
<keyword evidence="2" id="KW-0812">Transmembrane</keyword>
<comment type="caution">
    <text evidence="15">The sequence shown here is derived from an EMBL/GenBank/DDBJ whole genome shotgun (WGS) entry which is preliminary data.</text>
</comment>
<accession>A0AAQ4EXY3</accession>
<dbReference type="GO" id="GO:0008053">
    <property type="term" value="P:mitochondrial fusion"/>
    <property type="evidence" value="ECO:0007669"/>
    <property type="project" value="InterPro"/>
</dbReference>
<evidence type="ECO:0000256" key="9">
    <source>
        <dbReference type="ARBA" id="ARBA00023128"/>
    </source>
</evidence>
<keyword evidence="8 13" id="KW-0175">Coiled coil</keyword>
<dbReference type="CDD" id="cd09912">
    <property type="entry name" value="DLP_2"/>
    <property type="match status" value="1"/>
</dbReference>
<evidence type="ECO:0000256" key="11">
    <source>
        <dbReference type="ARBA" id="ARBA00023136"/>
    </source>
</evidence>
<comment type="catalytic activity">
    <reaction evidence="12">
        <text>GTP + H2O = GDP + phosphate + H(+)</text>
        <dbReference type="Rhea" id="RHEA:19669"/>
        <dbReference type="ChEBI" id="CHEBI:15377"/>
        <dbReference type="ChEBI" id="CHEBI:15378"/>
        <dbReference type="ChEBI" id="CHEBI:37565"/>
        <dbReference type="ChEBI" id="CHEBI:43474"/>
        <dbReference type="ChEBI" id="CHEBI:58189"/>
    </reaction>
</comment>
<keyword evidence="16" id="KW-1185">Reference proteome</keyword>
<keyword evidence="10" id="KW-0342">GTP-binding</keyword>
<name>A0AAQ4EXY3_AMBAM</name>
<dbReference type="Gene3D" id="3.40.50.300">
    <property type="entry name" value="P-loop containing nucleotide triphosphate hydrolases"/>
    <property type="match status" value="1"/>
</dbReference>
<dbReference type="Pfam" id="PF00350">
    <property type="entry name" value="Dynamin_N"/>
    <property type="match status" value="1"/>
</dbReference>
<dbReference type="InterPro" id="IPR027094">
    <property type="entry name" value="Mitofusin_fam"/>
</dbReference>
<keyword evidence="7" id="KW-1133">Transmembrane helix</keyword>
<dbReference type="Gene3D" id="1.20.5.110">
    <property type="match status" value="1"/>
</dbReference>
<evidence type="ECO:0000256" key="4">
    <source>
        <dbReference type="ARBA" id="ARBA00022787"/>
    </source>
</evidence>
<dbReference type="SUPFAM" id="SSF52540">
    <property type="entry name" value="P-loop containing nucleoside triphosphate hydrolases"/>
    <property type="match status" value="1"/>
</dbReference>
<keyword evidence="9" id="KW-0496">Mitochondrion</keyword>
<organism evidence="15 16">
    <name type="scientific">Amblyomma americanum</name>
    <name type="common">Lone star tick</name>
    <dbReference type="NCBI Taxonomy" id="6943"/>
    <lineage>
        <taxon>Eukaryota</taxon>
        <taxon>Metazoa</taxon>
        <taxon>Ecdysozoa</taxon>
        <taxon>Arthropoda</taxon>
        <taxon>Chelicerata</taxon>
        <taxon>Arachnida</taxon>
        <taxon>Acari</taxon>
        <taxon>Parasitiformes</taxon>
        <taxon>Ixodida</taxon>
        <taxon>Ixodoidea</taxon>
        <taxon>Ixodidae</taxon>
        <taxon>Amblyomminae</taxon>
        <taxon>Amblyomma</taxon>
    </lineage>
</organism>
<evidence type="ECO:0000259" key="14">
    <source>
        <dbReference type="PROSITE" id="PS51718"/>
    </source>
</evidence>
<dbReference type="GO" id="GO:0051646">
    <property type="term" value="P:mitochondrion localization"/>
    <property type="evidence" value="ECO:0007669"/>
    <property type="project" value="TreeGrafter"/>
</dbReference>
<evidence type="ECO:0000313" key="15">
    <source>
        <dbReference type="EMBL" id="KAK8779591.1"/>
    </source>
</evidence>
<evidence type="ECO:0000256" key="10">
    <source>
        <dbReference type="ARBA" id="ARBA00023134"/>
    </source>
</evidence>
<dbReference type="GO" id="GO:0003924">
    <property type="term" value="F:GTPase activity"/>
    <property type="evidence" value="ECO:0007669"/>
    <property type="project" value="InterPro"/>
</dbReference>
<dbReference type="PANTHER" id="PTHR10465">
    <property type="entry name" value="TRANSMEMBRANE GTPASE FZO1"/>
    <property type="match status" value="1"/>
</dbReference>
<dbReference type="FunFam" id="3.40.50.300:FF:000214">
    <property type="entry name" value="Mitofusin 2"/>
    <property type="match status" value="1"/>
</dbReference>
<dbReference type="GO" id="GO:0005741">
    <property type="term" value="C:mitochondrial outer membrane"/>
    <property type="evidence" value="ECO:0007669"/>
    <property type="project" value="UniProtKB-SubCell"/>
</dbReference>
<dbReference type="Pfam" id="PF04799">
    <property type="entry name" value="Fzo_mitofusin"/>
    <property type="match status" value="1"/>
</dbReference>
<keyword evidence="4" id="KW-1000">Mitochondrion outer membrane</keyword>
<dbReference type="AlphaFoldDB" id="A0AAQ4EXY3"/>
<dbReference type="EMBL" id="JARKHS020009650">
    <property type="protein sequence ID" value="KAK8779591.1"/>
    <property type="molecule type" value="Genomic_DNA"/>
</dbReference>
<dbReference type="InterPro" id="IPR006884">
    <property type="entry name" value="Fzo/mitofusin_HR2"/>
</dbReference>
<keyword evidence="3" id="KW-0547">Nucleotide-binding</keyword>
<feature type="coiled-coil region" evidence="13">
    <location>
        <begin position="776"/>
        <end position="806"/>
    </location>
</feature>
<proteinExistence type="predicted"/>
<dbReference type="FunFam" id="1.20.5.110:FF:000012">
    <property type="entry name" value="Mitofusin 2"/>
    <property type="match status" value="1"/>
</dbReference>
<evidence type="ECO:0000256" key="8">
    <source>
        <dbReference type="ARBA" id="ARBA00023054"/>
    </source>
</evidence>
<evidence type="ECO:0000256" key="12">
    <source>
        <dbReference type="ARBA" id="ARBA00048548"/>
    </source>
</evidence>
<evidence type="ECO:0000256" key="2">
    <source>
        <dbReference type="ARBA" id="ARBA00022692"/>
    </source>
</evidence>
<evidence type="ECO:0000256" key="3">
    <source>
        <dbReference type="ARBA" id="ARBA00022741"/>
    </source>
</evidence>
<keyword evidence="11" id="KW-0472">Membrane</keyword>
<evidence type="ECO:0000256" key="7">
    <source>
        <dbReference type="ARBA" id="ARBA00022989"/>
    </source>
</evidence>
<evidence type="ECO:0000256" key="13">
    <source>
        <dbReference type="SAM" id="Coils"/>
    </source>
</evidence>
<dbReference type="SUPFAM" id="SSF111479">
    <property type="entry name" value="Fzo-like conserved region"/>
    <property type="match status" value="1"/>
</dbReference>
<reference evidence="15 16" key="1">
    <citation type="journal article" date="2023" name="Arcadia Sci">
        <title>De novo assembly of a long-read Amblyomma americanum tick genome.</title>
        <authorList>
            <person name="Chou S."/>
            <person name="Poskanzer K.E."/>
            <person name="Rollins M."/>
            <person name="Thuy-Boun P.S."/>
        </authorList>
    </citation>
    <scope>NUCLEOTIDE SEQUENCE [LARGE SCALE GENOMIC DNA]</scope>
    <source>
        <strain evidence="15">F_SG_1</strain>
        <tissue evidence="15">Salivary glands</tissue>
    </source>
</reference>